<protein>
    <submittedName>
        <fullName evidence="4">Polysaccharide deacetylase family protein</fullName>
        <ecNumber evidence="4">3.-.-.-</ecNumber>
    </submittedName>
</protein>
<dbReference type="PANTHER" id="PTHR10587:SF133">
    <property type="entry name" value="CHITIN DEACETYLASE 1-RELATED"/>
    <property type="match status" value="1"/>
</dbReference>
<gene>
    <name evidence="4" type="ORF">ACFS7Y_20640</name>
</gene>
<keyword evidence="2 4" id="KW-0378">Hydrolase</keyword>
<evidence type="ECO:0000256" key="1">
    <source>
        <dbReference type="ARBA" id="ARBA00022723"/>
    </source>
</evidence>
<dbReference type="GO" id="GO:0016787">
    <property type="term" value="F:hydrolase activity"/>
    <property type="evidence" value="ECO:0007669"/>
    <property type="project" value="UniProtKB-KW"/>
</dbReference>
<evidence type="ECO:0000313" key="4">
    <source>
        <dbReference type="EMBL" id="MFD2969808.1"/>
    </source>
</evidence>
<reference evidence="5" key="1">
    <citation type="journal article" date="2019" name="Int. J. Syst. Evol. Microbiol.">
        <title>The Global Catalogue of Microorganisms (GCM) 10K type strain sequencing project: providing services to taxonomists for standard genome sequencing and annotation.</title>
        <authorList>
            <consortium name="The Broad Institute Genomics Platform"/>
            <consortium name="The Broad Institute Genome Sequencing Center for Infectious Disease"/>
            <person name="Wu L."/>
            <person name="Ma J."/>
        </authorList>
    </citation>
    <scope>NUCLEOTIDE SEQUENCE [LARGE SCALE GENOMIC DNA]</scope>
    <source>
        <strain evidence="5">KCTC 22814</strain>
    </source>
</reference>
<dbReference type="PROSITE" id="PS51677">
    <property type="entry name" value="NODB"/>
    <property type="match status" value="1"/>
</dbReference>
<dbReference type="Proteomes" id="UP001597525">
    <property type="component" value="Unassembled WGS sequence"/>
</dbReference>
<proteinExistence type="predicted"/>
<accession>A0ABW6BMF7</accession>
<sequence length="208" mass="24559">MYFVNAPFFLRWFYRKVTFNKSRKDKKIYLTFDDGPIPEITPFILDTLAQYDIKATFFCVGENILKHPAIFQRMLEEGHSVGNHTHNHLRGWDTDDDAYIENIATCQKLTKTNLFRPPYARVKKSQLRQLYPYFEVIFWDVLSGDFNVNLSPEQCYRNVIKHSRNGSIIVFHDNIKAIPRVSYALPRVIDELLKRGFTFDQLETRVKA</sequence>
<dbReference type="Gene3D" id="3.20.20.370">
    <property type="entry name" value="Glycoside hydrolase/deacetylase"/>
    <property type="match status" value="1"/>
</dbReference>
<evidence type="ECO:0000256" key="2">
    <source>
        <dbReference type="ARBA" id="ARBA00022801"/>
    </source>
</evidence>
<keyword evidence="5" id="KW-1185">Reference proteome</keyword>
<dbReference type="CDD" id="cd10917">
    <property type="entry name" value="CE4_NodB_like_6s_7s"/>
    <property type="match status" value="1"/>
</dbReference>
<dbReference type="PANTHER" id="PTHR10587">
    <property type="entry name" value="GLYCOSYL TRANSFERASE-RELATED"/>
    <property type="match status" value="1"/>
</dbReference>
<organism evidence="4 5">
    <name type="scientific">Sphingobacterium bambusae</name>
    <dbReference type="NCBI Taxonomy" id="662858"/>
    <lineage>
        <taxon>Bacteria</taxon>
        <taxon>Pseudomonadati</taxon>
        <taxon>Bacteroidota</taxon>
        <taxon>Sphingobacteriia</taxon>
        <taxon>Sphingobacteriales</taxon>
        <taxon>Sphingobacteriaceae</taxon>
        <taxon>Sphingobacterium</taxon>
    </lineage>
</organism>
<name>A0ABW6BMF7_9SPHI</name>
<keyword evidence="1" id="KW-0479">Metal-binding</keyword>
<dbReference type="EMBL" id="JBHUPB010000015">
    <property type="protein sequence ID" value="MFD2969808.1"/>
    <property type="molecule type" value="Genomic_DNA"/>
</dbReference>
<dbReference type="SUPFAM" id="SSF88713">
    <property type="entry name" value="Glycoside hydrolase/deacetylase"/>
    <property type="match status" value="1"/>
</dbReference>
<dbReference type="InterPro" id="IPR050248">
    <property type="entry name" value="Polysacc_deacetylase_ArnD"/>
</dbReference>
<dbReference type="Pfam" id="PF01522">
    <property type="entry name" value="Polysacc_deac_1"/>
    <property type="match status" value="1"/>
</dbReference>
<dbReference type="EC" id="3.-.-.-" evidence="4"/>
<dbReference type="RefSeq" id="WP_320183297.1">
    <property type="nucleotide sequence ID" value="NZ_CP138332.1"/>
</dbReference>
<feature type="domain" description="NodB homology" evidence="3">
    <location>
        <begin position="26"/>
        <end position="200"/>
    </location>
</feature>
<evidence type="ECO:0000259" key="3">
    <source>
        <dbReference type="PROSITE" id="PS51677"/>
    </source>
</evidence>
<dbReference type="InterPro" id="IPR002509">
    <property type="entry name" value="NODB_dom"/>
</dbReference>
<comment type="caution">
    <text evidence="4">The sequence shown here is derived from an EMBL/GenBank/DDBJ whole genome shotgun (WGS) entry which is preliminary data.</text>
</comment>
<evidence type="ECO:0000313" key="5">
    <source>
        <dbReference type="Proteomes" id="UP001597525"/>
    </source>
</evidence>
<dbReference type="InterPro" id="IPR011330">
    <property type="entry name" value="Glyco_hydro/deAcase_b/a-brl"/>
</dbReference>